<keyword evidence="4" id="KW-1185">Reference proteome</keyword>
<gene>
    <name evidence="2" type="ORF">E3O21_11590</name>
    <name evidence="1" type="ORF">SAMN05216368_10932</name>
</gene>
<evidence type="ECO:0000313" key="4">
    <source>
        <dbReference type="Proteomes" id="UP000298252"/>
    </source>
</evidence>
<evidence type="ECO:0000313" key="2">
    <source>
        <dbReference type="EMBL" id="TFB76090.1"/>
    </source>
</evidence>
<dbReference type="EMBL" id="FNIB01000009">
    <property type="protein sequence ID" value="SDO00864.1"/>
    <property type="molecule type" value="Genomic_DNA"/>
</dbReference>
<protein>
    <submittedName>
        <fullName evidence="1">Uncharacterized protein</fullName>
    </submittedName>
</protein>
<evidence type="ECO:0000313" key="3">
    <source>
        <dbReference type="Proteomes" id="UP000199639"/>
    </source>
</evidence>
<reference evidence="2 4" key="2">
    <citation type="submission" date="2019-03" db="EMBL/GenBank/DDBJ databases">
        <title>Genomics of glacier-inhabiting Cryobacterium strains.</title>
        <authorList>
            <person name="Liu Q."/>
            <person name="Xin Y.-H."/>
        </authorList>
    </citation>
    <scope>NUCLEOTIDE SEQUENCE [LARGE SCALE GENOMIC DNA]</scope>
    <source>
        <strain evidence="2 4">Hh8</strain>
    </source>
</reference>
<dbReference type="RefSeq" id="WP_092341352.1">
    <property type="nucleotide sequence ID" value="NZ_FNIB01000009.1"/>
</dbReference>
<dbReference type="Proteomes" id="UP000298252">
    <property type="component" value="Unassembled WGS sequence"/>
</dbReference>
<evidence type="ECO:0000313" key="1">
    <source>
        <dbReference type="EMBL" id="SDO00864.1"/>
    </source>
</evidence>
<sequence length="63" mass="6641">MLNQAQIAARLLAAAELMEAVQTATTSYGEAEQEAGRTGVLTARQHDFYRAAQAAVIAACMGE</sequence>
<organism evidence="1 3">
    <name type="scientific">Cryobacterium flavum</name>
    <dbReference type="NCBI Taxonomy" id="1424659"/>
    <lineage>
        <taxon>Bacteria</taxon>
        <taxon>Bacillati</taxon>
        <taxon>Actinomycetota</taxon>
        <taxon>Actinomycetes</taxon>
        <taxon>Micrococcales</taxon>
        <taxon>Microbacteriaceae</taxon>
        <taxon>Cryobacterium</taxon>
    </lineage>
</organism>
<dbReference type="EMBL" id="SOFD01000028">
    <property type="protein sequence ID" value="TFB76090.1"/>
    <property type="molecule type" value="Genomic_DNA"/>
</dbReference>
<accession>A0A4R8V4S4</accession>
<proteinExistence type="predicted"/>
<dbReference type="STRING" id="1424659.SAMN05216368_10932"/>
<reference evidence="1 3" key="1">
    <citation type="submission" date="2016-10" db="EMBL/GenBank/DDBJ databases">
        <authorList>
            <person name="Varghese N."/>
            <person name="Submissions S."/>
        </authorList>
    </citation>
    <scope>NUCLEOTIDE SEQUENCE [LARGE SCALE GENOMIC DNA]</scope>
    <source>
        <strain evidence="1 3">CGMCC 1.11215</strain>
    </source>
</reference>
<dbReference type="AlphaFoldDB" id="A0A4R8V4S4"/>
<name>A0A4R8V4S4_9MICO</name>
<dbReference type="Proteomes" id="UP000199639">
    <property type="component" value="Unassembled WGS sequence"/>
</dbReference>